<gene>
    <name evidence="3" type="ORF">N6H18_13725</name>
</gene>
<evidence type="ECO:0000259" key="2">
    <source>
        <dbReference type="Pfam" id="PF13648"/>
    </source>
</evidence>
<dbReference type="EMBL" id="CP106679">
    <property type="protein sequence ID" value="UXP31410.1"/>
    <property type="molecule type" value="Genomic_DNA"/>
</dbReference>
<evidence type="ECO:0000256" key="1">
    <source>
        <dbReference type="SAM" id="SignalP"/>
    </source>
</evidence>
<dbReference type="Proteomes" id="UP001065174">
    <property type="component" value="Chromosome"/>
</dbReference>
<dbReference type="PROSITE" id="PS51257">
    <property type="entry name" value="PROKAR_LIPOPROTEIN"/>
    <property type="match status" value="1"/>
</dbReference>
<feature type="chain" id="PRO_5045975700" description="Lipocalin-like domain-containing protein" evidence="1">
    <location>
        <begin position="22"/>
        <end position="174"/>
    </location>
</feature>
<reference evidence="3" key="1">
    <citation type="submission" date="2022-09" db="EMBL/GenBank/DDBJ databases">
        <title>Comparative genomics and taxonomic characterization of three novel marine species of genus Reichenbachiella exhibiting antioxidant and polysaccharide degradation activities.</title>
        <authorList>
            <person name="Muhammad N."/>
            <person name="Lee Y.-J."/>
            <person name="Ko J."/>
            <person name="Kim S.-G."/>
        </authorList>
    </citation>
    <scope>NUCLEOTIDE SEQUENCE</scope>
    <source>
        <strain evidence="3">BKB1-1</strain>
    </source>
</reference>
<feature type="signal peptide" evidence="1">
    <location>
        <begin position="1"/>
        <end position="21"/>
    </location>
</feature>
<dbReference type="InterPro" id="IPR024311">
    <property type="entry name" value="Lipocalin-like"/>
</dbReference>
<feature type="domain" description="Lipocalin-like" evidence="2">
    <location>
        <begin position="30"/>
        <end position="111"/>
    </location>
</feature>
<proteinExistence type="predicted"/>
<dbReference type="Pfam" id="PF13648">
    <property type="entry name" value="Lipocalin_4"/>
    <property type="match status" value="1"/>
</dbReference>
<sequence>MKNVMNKILLLGLIAVLFACSEDEKKPDPIIGTWILDDAIYSDAPAGYSFQEGTFQTLYGETEYSIRFYEDLTFERELKGLTFSNGSGVEDEGTYELDDEFLTLDPDSDIGLDTDFDLVEAVTERDLKISTSASFNALPDATLDTITSQASYDSISAKYSQAITLKITMNFDKE</sequence>
<organism evidence="3 4">
    <name type="scientific">Reichenbachiella agarivorans</name>
    <dbReference type="NCBI Taxonomy" id="2979464"/>
    <lineage>
        <taxon>Bacteria</taxon>
        <taxon>Pseudomonadati</taxon>
        <taxon>Bacteroidota</taxon>
        <taxon>Cytophagia</taxon>
        <taxon>Cytophagales</taxon>
        <taxon>Reichenbachiellaceae</taxon>
        <taxon>Reichenbachiella</taxon>
    </lineage>
</organism>
<name>A0ABY6CT16_9BACT</name>
<evidence type="ECO:0000313" key="4">
    <source>
        <dbReference type="Proteomes" id="UP001065174"/>
    </source>
</evidence>
<dbReference type="RefSeq" id="WP_262308849.1">
    <property type="nucleotide sequence ID" value="NZ_CP106679.1"/>
</dbReference>
<protein>
    <recommendedName>
        <fullName evidence="2">Lipocalin-like domain-containing protein</fullName>
    </recommendedName>
</protein>
<keyword evidence="1" id="KW-0732">Signal</keyword>
<keyword evidence="4" id="KW-1185">Reference proteome</keyword>
<accession>A0ABY6CT16</accession>
<evidence type="ECO:0000313" key="3">
    <source>
        <dbReference type="EMBL" id="UXP31410.1"/>
    </source>
</evidence>